<dbReference type="PANTHER" id="PTHR45961:SF6">
    <property type="entry name" value="IP21249P"/>
    <property type="match status" value="1"/>
</dbReference>
<evidence type="ECO:0000259" key="4">
    <source>
        <dbReference type="PROSITE" id="PS50054"/>
    </source>
</evidence>
<evidence type="ECO:0000256" key="1">
    <source>
        <dbReference type="ARBA" id="ARBA00008601"/>
    </source>
</evidence>
<dbReference type="EMBL" id="JAKROA010000003">
    <property type="protein sequence ID" value="KAL5108331.1"/>
    <property type="molecule type" value="Genomic_DNA"/>
</dbReference>
<sequence>MRTPCPDKMGKEKSVRLKEPKRMFSQIARINDHLYLSSLEALTPARLQQHGVTQVISAMVEALPAELLANGGSRTRSHVQVCVEDIESADLSVHFDTVADRIAREARRGGRSLVHCVAGVSRSPSLVLAYLVKHSSMTLAEAYNHVHRLRPCIRPNPGFWRQLIAYEIERRGVPSMRLEGSLSNPTPRYFSITPSLLWNRLASAETSPRYRQQWRGYLHGNY</sequence>
<feature type="domain" description="Tyrosine specific protein phosphatases" evidence="5">
    <location>
        <begin position="93"/>
        <end position="151"/>
    </location>
</feature>
<keyword evidence="2" id="KW-0378">Hydrolase</keyword>
<comment type="caution">
    <text evidence="6">The sequence shown here is derived from an EMBL/GenBank/DDBJ whole genome shotgun (WGS) entry which is preliminary data.</text>
</comment>
<keyword evidence="7" id="KW-1185">Reference proteome</keyword>
<organism evidence="6 7">
    <name type="scientific">Taenia crassiceps</name>
    <dbReference type="NCBI Taxonomy" id="6207"/>
    <lineage>
        <taxon>Eukaryota</taxon>
        <taxon>Metazoa</taxon>
        <taxon>Spiralia</taxon>
        <taxon>Lophotrochozoa</taxon>
        <taxon>Platyhelminthes</taxon>
        <taxon>Cestoda</taxon>
        <taxon>Eucestoda</taxon>
        <taxon>Cyclophyllidea</taxon>
        <taxon>Taeniidae</taxon>
        <taxon>Taenia</taxon>
    </lineage>
</organism>
<comment type="similarity">
    <text evidence="1">Belongs to the protein-tyrosine phosphatase family. Non-receptor class dual specificity subfamily.</text>
</comment>
<gene>
    <name evidence="6" type="ORF">TcWFU_000298</name>
</gene>
<keyword evidence="3" id="KW-0904">Protein phosphatase</keyword>
<accession>A0ABR4QF05</accession>
<dbReference type="InterPro" id="IPR016130">
    <property type="entry name" value="Tyr_Pase_AS"/>
</dbReference>
<name>A0ABR4QF05_9CEST</name>
<dbReference type="SMART" id="SM00195">
    <property type="entry name" value="DSPc"/>
    <property type="match status" value="1"/>
</dbReference>
<dbReference type="PROSITE" id="PS00383">
    <property type="entry name" value="TYR_PHOSPHATASE_1"/>
    <property type="match status" value="1"/>
</dbReference>
<dbReference type="InterPro" id="IPR000387">
    <property type="entry name" value="Tyr_Pase_dom"/>
</dbReference>
<feature type="domain" description="Tyrosine-protein phosphatase" evidence="4">
    <location>
        <begin position="26"/>
        <end position="172"/>
    </location>
</feature>
<dbReference type="SUPFAM" id="SSF52799">
    <property type="entry name" value="(Phosphotyrosine protein) phosphatases II"/>
    <property type="match status" value="1"/>
</dbReference>
<dbReference type="InterPro" id="IPR020422">
    <property type="entry name" value="TYR_PHOSPHATASE_DUAL_dom"/>
</dbReference>
<dbReference type="Gene3D" id="3.90.190.10">
    <property type="entry name" value="Protein tyrosine phosphatase superfamily"/>
    <property type="match status" value="1"/>
</dbReference>
<evidence type="ECO:0000259" key="5">
    <source>
        <dbReference type="PROSITE" id="PS50056"/>
    </source>
</evidence>
<dbReference type="CDD" id="cd14514">
    <property type="entry name" value="DUSP14-like"/>
    <property type="match status" value="1"/>
</dbReference>
<evidence type="ECO:0000256" key="2">
    <source>
        <dbReference type="ARBA" id="ARBA00022801"/>
    </source>
</evidence>
<evidence type="ECO:0000313" key="7">
    <source>
        <dbReference type="Proteomes" id="UP001651158"/>
    </source>
</evidence>
<dbReference type="PROSITE" id="PS50056">
    <property type="entry name" value="TYR_PHOSPHATASE_2"/>
    <property type="match status" value="1"/>
</dbReference>
<proteinExistence type="inferred from homology"/>
<dbReference type="InterPro" id="IPR052103">
    <property type="entry name" value="Dual_spec_Phospatases"/>
</dbReference>
<dbReference type="PANTHER" id="PTHR45961">
    <property type="entry name" value="IP21249P"/>
    <property type="match status" value="1"/>
</dbReference>
<dbReference type="InterPro" id="IPR029021">
    <property type="entry name" value="Prot-tyrosine_phosphatase-like"/>
</dbReference>
<dbReference type="InterPro" id="IPR000340">
    <property type="entry name" value="Dual-sp_phosphatase_cat-dom"/>
</dbReference>
<reference evidence="6 7" key="1">
    <citation type="journal article" date="2022" name="Front. Cell. Infect. Microbiol.">
        <title>The Genomes of Two Strains of Taenia crassiceps the Animal Model for the Study of Human Cysticercosis.</title>
        <authorList>
            <person name="Bobes R.J."/>
            <person name="Estrada K."/>
            <person name="Rios-Valencia D.G."/>
            <person name="Calderon-Gallegos A."/>
            <person name="de la Torre P."/>
            <person name="Carrero J.C."/>
            <person name="Sanchez-Flores A."/>
            <person name="Laclette J.P."/>
        </authorList>
    </citation>
    <scope>NUCLEOTIDE SEQUENCE [LARGE SCALE GENOMIC DNA]</scope>
    <source>
        <strain evidence="6">WFUcys</strain>
    </source>
</reference>
<dbReference type="Pfam" id="PF00782">
    <property type="entry name" value="DSPc"/>
    <property type="match status" value="1"/>
</dbReference>
<protein>
    <submittedName>
        <fullName evidence="6">Dual specificity protein phosphatase 14</fullName>
    </submittedName>
</protein>
<evidence type="ECO:0000256" key="3">
    <source>
        <dbReference type="ARBA" id="ARBA00022912"/>
    </source>
</evidence>
<evidence type="ECO:0000313" key="6">
    <source>
        <dbReference type="EMBL" id="KAL5108331.1"/>
    </source>
</evidence>
<dbReference type="PROSITE" id="PS50054">
    <property type="entry name" value="TYR_PHOSPHATASE_DUAL"/>
    <property type="match status" value="1"/>
</dbReference>
<dbReference type="Proteomes" id="UP001651158">
    <property type="component" value="Unassembled WGS sequence"/>
</dbReference>